<gene>
    <name evidence="1" type="ORF">DK843_11090</name>
</gene>
<dbReference type="Proteomes" id="UP000252038">
    <property type="component" value="Chromosome"/>
</dbReference>
<protein>
    <submittedName>
        <fullName evidence="1">Uncharacterized protein</fullName>
    </submittedName>
</protein>
<proteinExistence type="predicted"/>
<dbReference type="AlphaFoldDB" id="A0A344UHP2"/>
<accession>A0A344UHP2</accession>
<evidence type="ECO:0000313" key="1">
    <source>
        <dbReference type="EMBL" id="AXE34790.1"/>
    </source>
</evidence>
<dbReference type="EMBL" id="CP029554">
    <property type="protein sequence ID" value="AXE34790.1"/>
    <property type="molecule type" value="Genomic_DNA"/>
</dbReference>
<sequence>MLIHLHTARRYVKSERLSAGAARRREHDAYRIFPIDVVTLPRMGAQQSHVAFLRLETQPQNPILYLELPPCCHRCRKIDPRLSLVGQIERMGIGPIDSRLRSLLPLDSTR</sequence>
<reference evidence="1 2" key="1">
    <citation type="submission" date="2018-05" db="EMBL/GenBank/DDBJ databases">
        <title>Genome sequencing, assembly and analysis of the novel insecticidal bacterium, Chromobacterium phragmitis.</title>
        <authorList>
            <person name="Sparks M.E."/>
            <person name="Blackburn M.B."/>
            <person name="Gundersen-Rindal D.E."/>
        </authorList>
    </citation>
    <scope>NUCLEOTIDE SEQUENCE [LARGE SCALE GENOMIC DNA]</scope>
    <source>
        <strain evidence="1">IIBBL 274-1</strain>
    </source>
</reference>
<name>A0A344UHP2_9NEIS</name>
<evidence type="ECO:0000313" key="2">
    <source>
        <dbReference type="Proteomes" id="UP000252038"/>
    </source>
</evidence>
<dbReference type="KEGG" id="chrb:DK843_11090"/>
<organism evidence="1 2">
    <name type="scientific">Chromobacterium phragmitis</name>
    <dbReference type="NCBI Taxonomy" id="2202141"/>
    <lineage>
        <taxon>Bacteria</taxon>
        <taxon>Pseudomonadati</taxon>
        <taxon>Pseudomonadota</taxon>
        <taxon>Betaproteobacteria</taxon>
        <taxon>Neisseriales</taxon>
        <taxon>Chromobacteriaceae</taxon>
        <taxon>Chromobacterium</taxon>
    </lineage>
</organism>